<evidence type="ECO:0000313" key="4">
    <source>
        <dbReference type="Proteomes" id="UP000321199"/>
    </source>
</evidence>
<protein>
    <submittedName>
        <fullName evidence="3">STAS domain-containing protein</fullName>
    </submittedName>
</protein>
<dbReference type="Proteomes" id="UP000321199">
    <property type="component" value="Chromosome"/>
</dbReference>
<gene>
    <name evidence="3" type="ORF">FOZ74_10030</name>
</gene>
<dbReference type="Pfam" id="PF13466">
    <property type="entry name" value="STAS_2"/>
    <property type="match status" value="1"/>
</dbReference>
<evidence type="ECO:0000259" key="2">
    <source>
        <dbReference type="Pfam" id="PF13466"/>
    </source>
</evidence>
<dbReference type="RefSeq" id="WP_146912933.1">
    <property type="nucleotide sequence ID" value="NZ_CP042344.1"/>
</dbReference>
<dbReference type="EMBL" id="CP042344">
    <property type="protein sequence ID" value="QEA13341.1"/>
    <property type="molecule type" value="Genomic_DNA"/>
</dbReference>
<organism evidence="3 4">
    <name type="scientific">Comamonas flocculans</name>
    <dbReference type="NCBI Taxonomy" id="2597701"/>
    <lineage>
        <taxon>Bacteria</taxon>
        <taxon>Pseudomonadati</taxon>
        <taxon>Pseudomonadota</taxon>
        <taxon>Betaproteobacteria</taxon>
        <taxon>Burkholderiales</taxon>
        <taxon>Comamonadaceae</taxon>
        <taxon>Comamonas</taxon>
    </lineage>
</organism>
<dbReference type="KEGG" id="cof:FOZ74_10030"/>
<accession>A0A5B8RUZ2</accession>
<feature type="domain" description="MlaB-like STAS" evidence="2">
    <location>
        <begin position="483"/>
        <end position="558"/>
    </location>
</feature>
<reference evidence="3 4" key="1">
    <citation type="submission" date="2019-07" db="EMBL/GenBank/DDBJ databases">
        <title>Complete genome sequence of Comamonas sp. NLF 7-7 isolated from livestock.</title>
        <authorList>
            <person name="Kim D.H."/>
            <person name="Kim J.G."/>
        </authorList>
    </citation>
    <scope>NUCLEOTIDE SEQUENCE [LARGE SCALE GENOMIC DNA]</scope>
    <source>
        <strain evidence="3 4">NLF 7-7</strain>
    </source>
</reference>
<evidence type="ECO:0000313" key="3">
    <source>
        <dbReference type="EMBL" id="QEA13341.1"/>
    </source>
</evidence>
<name>A0A5B8RUZ2_9BURK</name>
<feature type="region of interest" description="Disordered" evidence="1">
    <location>
        <begin position="121"/>
        <end position="160"/>
    </location>
</feature>
<proteinExistence type="predicted"/>
<sequence>MAKEDTVPGGLLSKVVRFVRNPSVDWSELDALGDNRESQYTRQKLKEMIERKRRNDFVRKREFDQLRKLRRKEASPDVAYDDARAQTSFLSTGLGERSERAETLRKINAIEQQMSQQWWKAHGNAPPTPTRPAPLAEEVSEPAATPGETTLPPPVSGAEAASWHDPLQAFAPTAPAGLRVDSLVNSEVPSALFTGENAAYPFTASALEAGVGAADGPREEKFVHEPDLEEAAILFANADYAGAGRCLANVLKQHEQDDPEQQHEIWMTLFDLYRATGEQASFDALAIEYAARYGRSAPLWFSIPAQLGVEPVAESEGAAQRELHWNAPATLGQQSVAALQASLARSSPPWTLNWARLASIEAAALPALVELFGQWAGQKAELRLQGLAVLQKVLQAHTVADDREVDPQWWLLRMALLRLLREADEFEEVALDYCVTYEVSPPSWADPQCQLLGDEAPGGAFAEAGLDEQALADAGAVPTKAELTGEIEGDAQAQLEPLERLMRPGQPFVVACERLIRIDFAAVGSVLNWAANQQAQGRELHFRNLHRLVAVFFNVIGISEHAWVEPRKN</sequence>
<dbReference type="AlphaFoldDB" id="A0A5B8RUZ2"/>
<keyword evidence="4" id="KW-1185">Reference proteome</keyword>
<dbReference type="OrthoDB" id="5298269at2"/>
<evidence type="ECO:0000256" key="1">
    <source>
        <dbReference type="SAM" id="MobiDB-lite"/>
    </source>
</evidence>
<dbReference type="InterPro" id="IPR058548">
    <property type="entry name" value="MlaB-like_STAS"/>
</dbReference>